<dbReference type="Proteomes" id="UP001732700">
    <property type="component" value="Chromosome 3D"/>
</dbReference>
<keyword evidence="2" id="KW-1185">Reference proteome</keyword>
<reference evidence="1" key="1">
    <citation type="submission" date="2021-05" db="EMBL/GenBank/DDBJ databases">
        <authorList>
            <person name="Scholz U."/>
            <person name="Mascher M."/>
            <person name="Fiebig A."/>
        </authorList>
    </citation>
    <scope>NUCLEOTIDE SEQUENCE [LARGE SCALE GENOMIC DNA]</scope>
</reference>
<name>A0ACD5VZN7_AVESA</name>
<proteinExistence type="predicted"/>
<accession>A0ACD5VZN7</accession>
<dbReference type="EnsemblPlants" id="AVESA.00010b.r2.3DG0550960.1">
    <property type="protein sequence ID" value="AVESA.00010b.r2.3DG0550960.1.CDS"/>
    <property type="gene ID" value="AVESA.00010b.r2.3DG0550960"/>
</dbReference>
<organism evidence="1 2">
    <name type="scientific">Avena sativa</name>
    <name type="common">Oat</name>
    <dbReference type="NCBI Taxonomy" id="4498"/>
    <lineage>
        <taxon>Eukaryota</taxon>
        <taxon>Viridiplantae</taxon>
        <taxon>Streptophyta</taxon>
        <taxon>Embryophyta</taxon>
        <taxon>Tracheophyta</taxon>
        <taxon>Spermatophyta</taxon>
        <taxon>Magnoliopsida</taxon>
        <taxon>Liliopsida</taxon>
        <taxon>Poales</taxon>
        <taxon>Poaceae</taxon>
        <taxon>BOP clade</taxon>
        <taxon>Pooideae</taxon>
        <taxon>Poodae</taxon>
        <taxon>Poeae</taxon>
        <taxon>Poeae Chloroplast Group 1 (Aveneae type)</taxon>
        <taxon>Aveninae</taxon>
        <taxon>Avena</taxon>
    </lineage>
</organism>
<evidence type="ECO:0000313" key="1">
    <source>
        <dbReference type="EnsemblPlants" id="AVESA.00010b.r2.3DG0550960.1.CDS"/>
    </source>
</evidence>
<evidence type="ECO:0000313" key="2">
    <source>
        <dbReference type="Proteomes" id="UP001732700"/>
    </source>
</evidence>
<sequence>MQSAPLRPRQSPLLPSQSSLFLATRARKFYIHHFGSGAPLQAIKAEMGSDEDEFTPLSQLTDDTEKCTVRVRISRLWESFHPKNNILFGLDSLLIDDQGETMQARVLPSDIHLFEERLVEGKIYALSDFTVQETREDYMNCSNEWTIYFGSKTVVNEIEGDIDSIPLHSFEFVNFKDLRSRRDNNSLLSDVLGRIVYVGKLYVSKKSRHKKICDATIQNLSLRIQQANPVPEKSSAQKLAESWRTIKQLKGLDPEEYDDDTKFLCRVSLIDIDCTSGWCYPGCIFCNKSLGRKSRCSRCGPVKKPIQM</sequence>
<protein>
    <submittedName>
        <fullName evidence="1">Uncharacterized protein</fullName>
    </submittedName>
</protein>
<reference evidence="1" key="2">
    <citation type="submission" date="2025-09" db="UniProtKB">
        <authorList>
            <consortium name="EnsemblPlants"/>
        </authorList>
    </citation>
    <scope>IDENTIFICATION</scope>
</reference>